<reference evidence="2 3" key="1">
    <citation type="submission" date="2018-08" db="EMBL/GenBank/DDBJ databases">
        <authorList>
            <consortium name="Pathogen Informatics"/>
        </authorList>
    </citation>
    <scope>NUCLEOTIDE SEQUENCE [LARGE SCALE GENOMIC DNA]</scope>
    <source>
        <strain evidence="2 3">EuSCAPE_HU047</strain>
    </source>
</reference>
<proteinExistence type="predicted"/>
<keyword evidence="1" id="KW-1133">Transmembrane helix</keyword>
<accession>A0A8B4VWC7</accession>
<feature type="transmembrane region" description="Helical" evidence="1">
    <location>
        <begin position="61"/>
        <end position="82"/>
    </location>
</feature>
<evidence type="ECO:0000313" key="3">
    <source>
        <dbReference type="Proteomes" id="UP000258253"/>
    </source>
</evidence>
<keyword evidence="1" id="KW-0472">Membrane</keyword>
<organism evidence="2 3">
    <name type="scientific">Klebsiella pneumoniae</name>
    <dbReference type="NCBI Taxonomy" id="573"/>
    <lineage>
        <taxon>Bacteria</taxon>
        <taxon>Pseudomonadati</taxon>
        <taxon>Pseudomonadota</taxon>
        <taxon>Gammaproteobacteria</taxon>
        <taxon>Enterobacterales</taxon>
        <taxon>Enterobacteriaceae</taxon>
        <taxon>Klebsiella/Raoultella group</taxon>
        <taxon>Klebsiella</taxon>
        <taxon>Klebsiella pneumoniae complex</taxon>
    </lineage>
</organism>
<protein>
    <submittedName>
        <fullName evidence="2">Uncharacterized protein</fullName>
    </submittedName>
</protein>
<name>A0A8B4VWC7_KLEPN</name>
<gene>
    <name evidence="2" type="ORF">SAMEA3538828_05330</name>
</gene>
<dbReference type="Proteomes" id="UP000258253">
    <property type="component" value="Unassembled WGS sequence"/>
</dbReference>
<evidence type="ECO:0000256" key="1">
    <source>
        <dbReference type="SAM" id="Phobius"/>
    </source>
</evidence>
<evidence type="ECO:0000313" key="2">
    <source>
        <dbReference type="EMBL" id="SYR49508.1"/>
    </source>
</evidence>
<sequence length="91" mass="10974">MNHFELGIRQSFYFYLHRFFTARQVILRAIPHTAKNRRLDFDQPQTFFQLTRKVRFHEANLALFGNVSGFHFLYSCVLLLMIKQQKPAHMQ</sequence>
<comment type="caution">
    <text evidence="2">The sequence shown here is derived from an EMBL/GenBank/DDBJ whole genome shotgun (WGS) entry which is preliminary data.</text>
</comment>
<dbReference type="AlphaFoldDB" id="A0A8B4VWC7"/>
<keyword evidence="1" id="KW-0812">Transmembrane</keyword>
<dbReference type="EMBL" id="ULCI01000170">
    <property type="protein sequence ID" value="SYR49508.1"/>
    <property type="molecule type" value="Genomic_DNA"/>
</dbReference>